<evidence type="ECO:0000313" key="1">
    <source>
        <dbReference type="EMBL" id="AKQ07614.1"/>
    </source>
</evidence>
<dbReference type="KEGG" id="vg:26630650"/>
<protein>
    <submittedName>
        <fullName evidence="1">Uncharacterized protein</fullName>
    </submittedName>
</protein>
<dbReference type="GeneID" id="26630650"/>
<dbReference type="OrthoDB" id="23589at10239"/>
<sequence>MKDILIVTDEGRSRFAGEIMKDYRGGVITVDHSVIDGVNTTVTFNWDKVVCISEYEIPDD</sequence>
<organism evidence="1 2">
    <name type="scientific">Mycobacterium phage Smeadley</name>
    <dbReference type="NCBI Taxonomy" id="1673873"/>
    <lineage>
        <taxon>Viruses</taxon>
        <taxon>Duplodnaviria</taxon>
        <taxon>Heunggongvirae</taxon>
        <taxon>Uroviricota</taxon>
        <taxon>Caudoviricetes</taxon>
        <taxon>Fromanvirus</taxon>
        <taxon>Fromanvirus astro</taxon>
    </lineage>
</organism>
<dbReference type="RefSeq" id="YP_009204136.1">
    <property type="nucleotide sequence ID" value="NC_028860.1"/>
</dbReference>
<gene>
    <name evidence="1" type="ORF">SEA_SMEADLEY_46</name>
</gene>
<evidence type="ECO:0000313" key="2">
    <source>
        <dbReference type="Proteomes" id="UP000204421"/>
    </source>
</evidence>
<accession>A0A0H4TKY5</accession>
<reference evidence="1 2" key="1">
    <citation type="submission" date="2015-06" db="EMBL/GenBank/DDBJ databases">
        <authorList>
            <person name="Akther S."/>
            <person name="Anaya M."/>
            <person name="Carvajal B."/>
            <person name="Chen Y."/>
            <person name="Estrada B."/>
            <person name="Gedeon F."/>
            <person name="Golebiewska U.P."/>
            <person name="Gu W."/>
            <person name="Hernandez A."/>
            <person name="Islam T."/>
            <person name="Jin Y."/>
            <person name="Jung S.M.I.N."/>
            <person name="Nieves W."/>
            <person name="Patel N."/>
            <person name="Qu S."/>
            <person name="Sookdeo T."/>
            <person name="Tobar N."/>
            <person name="Victor W."/>
            <person name="Serrano M.G."/>
            <person name="Buck G."/>
            <person name="Lee V."/>
            <person name="Wang Y."/>
            <person name="Carvalho R."/>
            <person name="Voegtly L."/>
            <person name="Shi R."/>
            <person name="Duckworth R."/>
            <person name="Johnson A."/>
            <person name="Loviza R."/>
            <person name="Walstead R."/>
            <person name="Shah Z."/>
            <person name="Kiflezghi M."/>
            <person name="Wade K."/>
            <person name="Delesalle V.A."/>
            <person name="Bradley K.W."/>
            <person name="Asai D.J."/>
            <person name="Bowman C.A."/>
            <person name="Russell D.A."/>
            <person name="Pope W.H."/>
            <person name="Jacobs-Sera D."/>
            <person name="Hendrix R.W."/>
            <person name="Hatfull G.F."/>
        </authorList>
    </citation>
    <scope>NUCLEOTIDE SEQUENCE [LARGE SCALE GENOMIC DNA]</scope>
</reference>
<name>A0A0H4TKY5_9CAUD</name>
<dbReference type="Proteomes" id="UP000204421">
    <property type="component" value="Segment"/>
</dbReference>
<dbReference type="EMBL" id="KT184694">
    <property type="protein sequence ID" value="AKQ07614.1"/>
    <property type="molecule type" value="Genomic_DNA"/>
</dbReference>
<proteinExistence type="predicted"/>